<feature type="region of interest" description="Disordered" evidence="1">
    <location>
        <begin position="1"/>
        <end position="38"/>
    </location>
</feature>
<proteinExistence type="predicted"/>
<dbReference type="EMBL" id="CABWLC010000012">
    <property type="protein sequence ID" value="VXA85272.1"/>
    <property type="molecule type" value="Genomic_DNA"/>
</dbReference>
<evidence type="ECO:0000313" key="3">
    <source>
        <dbReference type="Proteomes" id="UP000439123"/>
    </source>
</evidence>
<gene>
    <name evidence="2" type="ORF">AERO8C_20403</name>
</gene>
<evidence type="ECO:0000256" key="1">
    <source>
        <dbReference type="SAM" id="MobiDB-lite"/>
    </source>
</evidence>
<protein>
    <submittedName>
        <fullName evidence="2">Uncharacterized protein</fullName>
    </submittedName>
</protein>
<reference evidence="2 3" key="1">
    <citation type="submission" date="2019-10" db="EMBL/GenBank/DDBJ databases">
        <authorList>
            <person name="Karimi E."/>
        </authorList>
    </citation>
    <scope>NUCLEOTIDE SEQUENCE [LARGE SCALE GENOMIC DNA]</scope>
    <source>
        <strain evidence="2">Aeromonas sp. 8C</strain>
    </source>
</reference>
<name>A0A653L2V1_AERVE</name>
<dbReference type="AlphaFoldDB" id="A0A653L2V1"/>
<dbReference type="Proteomes" id="UP000439123">
    <property type="component" value="Unassembled WGS sequence"/>
</dbReference>
<evidence type="ECO:0000313" key="2">
    <source>
        <dbReference type="EMBL" id="VXA85272.1"/>
    </source>
</evidence>
<accession>A0A653L2V1</accession>
<sequence>MRRCVSRRASPPLSRPPPAATSCWPRGGSPAPATAANQHKSRLLLEGEYASPSQQSNMAYQSSPSVSLLLSYAYLPSGISL</sequence>
<organism evidence="2 3">
    <name type="scientific">Aeromonas veronii</name>
    <dbReference type="NCBI Taxonomy" id="654"/>
    <lineage>
        <taxon>Bacteria</taxon>
        <taxon>Pseudomonadati</taxon>
        <taxon>Pseudomonadota</taxon>
        <taxon>Gammaproteobacteria</taxon>
        <taxon>Aeromonadales</taxon>
        <taxon>Aeromonadaceae</taxon>
        <taxon>Aeromonas</taxon>
    </lineage>
</organism>